<dbReference type="CDD" id="cd00093">
    <property type="entry name" value="HTH_XRE"/>
    <property type="match status" value="1"/>
</dbReference>
<reference evidence="2 3" key="1">
    <citation type="submission" date="2020-07" db="EMBL/GenBank/DDBJ databases">
        <authorList>
            <person name="Khare M."/>
        </authorList>
    </citation>
    <scope>NUCLEOTIDE SEQUENCE [LARGE SCALE GENOMIC DNA]</scope>
    <source>
        <strain evidence="2 3">P8776</strain>
    </source>
</reference>
<organism evidence="2 3">
    <name type="scientific">Corynebacterium sanguinis</name>
    <dbReference type="NCBI Taxonomy" id="2594913"/>
    <lineage>
        <taxon>Bacteria</taxon>
        <taxon>Bacillati</taxon>
        <taxon>Actinomycetota</taxon>
        <taxon>Actinomycetes</taxon>
        <taxon>Mycobacteriales</taxon>
        <taxon>Corynebacteriaceae</taxon>
        <taxon>Corynebacterium</taxon>
    </lineage>
</organism>
<comment type="caution">
    <text evidence="2">The sequence shown here is derived from an EMBL/GenBank/DDBJ whole genome shotgun (WGS) entry which is preliminary data.</text>
</comment>
<dbReference type="PROSITE" id="PS50943">
    <property type="entry name" value="HTH_CROC1"/>
    <property type="match status" value="1"/>
</dbReference>
<feature type="non-terminal residue" evidence="2">
    <location>
        <position position="90"/>
    </location>
</feature>
<dbReference type="InterPro" id="IPR010982">
    <property type="entry name" value="Lambda_DNA-bd_dom_sf"/>
</dbReference>
<name>A0A838WX16_9CORY</name>
<dbReference type="AlphaFoldDB" id="A0A838WX16"/>
<gene>
    <name evidence="2" type="ORF">H0H28_13905</name>
</gene>
<dbReference type="RefSeq" id="WP_181730265.1">
    <property type="nucleotide sequence ID" value="NZ_JACEOR010000673.1"/>
</dbReference>
<dbReference type="Proteomes" id="UP000580709">
    <property type="component" value="Unassembled WGS sequence"/>
</dbReference>
<dbReference type="SUPFAM" id="SSF47413">
    <property type="entry name" value="lambda repressor-like DNA-binding domains"/>
    <property type="match status" value="1"/>
</dbReference>
<dbReference type="Gene3D" id="1.10.260.40">
    <property type="entry name" value="lambda repressor-like DNA-binding domains"/>
    <property type="match status" value="1"/>
</dbReference>
<dbReference type="GO" id="GO:0003677">
    <property type="term" value="F:DNA binding"/>
    <property type="evidence" value="ECO:0007669"/>
    <property type="project" value="InterPro"/>
</dbReference>
<feature type="domain" description="HTH cro/C1-type" evidence="1">
    <location>
        <begin position="20"/>
        <end position="74"/>
    </location>
</feature>
<dbReference type="SMART" id="SM00530">
    <property type="entry name" value="HTH_XRE"/>
    <property type="match status" value="1"/>
</dbReference>
<evidence type="ECO:0000313" key="2">
    <source>
        <dbReference type="EMBL" id="MBA4506379.1"/>
    </source>
</evidence>
<proteinExistence type="predicted"/>
<dbReference type="Pfam" id="PF01381">
    <property type="entry name" value="HTH_3"/>
    <property type="match status" value="1"/>
</dbReference>
<protein>
    <submittedName>
        <fullName evidence="2">Helix-turn-helix transcriptional regulator</fullName>
    </submittedName>
</protein>
<evidence type="ECO:0000259" key="1">
    <source>
        <dbReference type="PROSITE" id="PS50943"/>
    </source>
</evidence>
<sequence length="90" mass="9267">MTNAIHLAGIVPTFDLADRVRKAREVAGLTQDELGEKAGVGRATVARIERGKGSPRRASLIALAFATGVSLEWLETGETPAENGPGGGGV</sequence>
<keyword evidence="3" id="KW-1185">Reference proteome</keyword>
<dbReference type="InterPro" id="IPR001387">
    <property type="entry name" value="Cro/C1-type_HTH"/>
</dbReference>
<evidence type="ECO:0000313" key="3">
    <source>
        <dbReference type="Proteomes" id="UP000580709"/>
    </source>
</evidence>
<accession>A0A838WX16</accession>
<dbReference type="EMBL" id="JACEOR010000673">
    <property type="protein sequence ID" value="MBA4506379.1"/>
    <property type="molecule type" value="Genomic_DNA"/>
</dbReference>